<dbReference type="PRINTS" id="PR00385">
    <property type="entry name" value="P450"/>
</dbReference>
<dbReference type="SUPFAM" id="SSF48264">
    <property type="entry name" value="Cytochrome P450"/>
    <property type="match status" value="1"/>
</dbReference>
<evidence type="ECO:0000256" key="3">
    <source>
        <dbReference type="ARBA" id="ARBA00022723"/>
    </source>
</evidence>
<evidence type="ECO:0000313" key="7">
    <source>
        <dbReference type="EMBL" id="SAM01375.1"/>
    </source>
</evidence>
<dbReference type="GO" id="GO:0016705">
    <property type="term" value="F:oxidoreductase activity, acting on paired donors, with incorporation or reduction of molecular oxygen"/>
    <property type="evidence" value="ECO:0007669"/>
    <property type="project" value="InterPro"/>
</dbReference>
<keyword evidence="5 6" id="KW-0349">Heme</keyword>
<dbReference type="OrthoDB" id="1470350at2759"/>
<dbReference type="PRINTS" id="PR00463">
    <property type="entry name" value="EP450I"/>
</dbReference>
<comment type="similarity">
    <text evidence="2 6">Belongs to the cytochrome P450 family.</text>
</comment>
<reference evidence="7" key="1">
    <citation type="submission" date="2016-04" db="EMBL/GenBank/DDBJ databases">
        <authorList>
            <person name="Evans L.H."/>
            <person name="Alamgir A."/>
            <person name="Owens N."/>
            <person name="Weber N.D."/>
            <person name="Virtaneva K."/>
            <person name="Barbian K."/>
            <person name="Babar A."/>
            <person name="Rosenke K."/>
        </authorList>
    </citation>
    <scope>NUCLEOTIDE SEQUENCE [LARGE SCALE GENOMIC DNA]</scope>
    <source>
        <strain evidence="7">CBS 101.48</strain>
    </source>
</reference>
<sequence>MDYQKTLEKITQSLPDRGELETIGKVTAIGLATYVVTKKLYNAYVGPLSHVPSPFYAKFFTISKSSLDKPAGTVFTKYLAFSDQYGDVTKLGPSTLLVSDKVMIKQVLQQDDLQKGDIYDMFQKNGVDTTFSTRSKGLHKHLRRLISPAFSMKYLNSLEEHMHDVLETVMDKIDGKVSETHGQNDGAVVDIWKLLQHTALDIIGTTAFGQTFDMVNKESHPVPDAISEEMRWSSWVIAHPYLTKILTLGRPIKSKPVILDFMKKTIEDRISSGKRRNDILQILLDTKQSDDSADQLSDIAIITETILFLIAGSETTSNTLGFAIIELLRHPQVMKKLREEVDAVPFPSDRQIFDHEQVKNLPYLNAVINETLRLDAVAASGIERHADKNVTLGGKLFVPKGTEVICNIYHAHLNEKYWPNARSFEPERWLPETAASTGIKPDLDAFYPFSMGSRNCVGKNFAIMEMRLVLSTLIKRFDLTPIPEEMEQAKDVRHFVTLTVANNKFNVVAHRRQI</sequence>
<dbReference type="PANTHER" id="PTHR24305">
    <property type="entry name" value="CYTOCHROME P450"/>
    <property type="match status" value="1"/>
</dbReference>
<dbReference type="OMA" id="GPWYAPL"/>
<dbReference type="GO" id="GO:0005506">
    <property type="term" value="F:iron ion binding"/>
    <property type="evidence" value="ECO:0007669"/>
    <property type="project" value="InterPro"/>
</dbReference>
<evidence type="ECO:0000256" key="4">
    <source>
        <dbReference type="ARBA" id="ARBA00023004"/>
    </source>
</evidence>
<dbReference type="GO" id="GO:0020037">
    <property type="term" value="F:heme binding"/>
    <property type="evidence" value="ECO:0007669"/>
    <property type="project" value="InterPro"/>
</dbReference>
<protein>
    <recommendedName>
        <fullName evidence="9">Cytochrome P450</fullName>
    </recommendedName>
</protein>
<dbReference type="InterPro" id="IPR017972">
    <property type="entry name" value="Cyt_P450_CS"/>
</dbReference>
<dbReference type="STRING" id="4829.A0A168NX89"/>
<keyword evidence="4 5" id="KW-0408">Iron</keyword>
<dbReference type="PANTHER" id="PTHR24305:SF166">
    <property type="entry name" value="CYTOCHROME P450 12A4, MITOCHONDRIAL-RELATED"/>
    <property type="match status" value="1"/>
</dbReference>
<dbReference type="Gene3D" id="1.10.630.10">
    <property type="entry name" value="Cytochrome P450"/>
    <property type="match status" value="1"/>
</dbReference>
<dbReference type="GO" id="GO:0004497">
    <property type="term" value="F:monooxygenase activity"/>
    <property type="evidence" value="ECO:0007669"/>
    <property type="project" value="UniProtKB-KW"/>
</dbReference>
<evidence type="ECO:0000256" key="5">
    <source>
        <dbReference type="PIRSR" id="PIRSR602401-1"/>
    </source>
</evidence>
<dbReference type="PROSITE" id="PS00086">
    <property type="entry name" value="CYTOCHROME_P450"/>
    <property type="match status" value="1"/>
</dbReference>
<evidence type="ECO:0000256" key="6">
    <source>
        <dbReference type="RuleBase" id="RU000461"/>
    </source>
</evidence>
<dbReference type="InParanoid" id="A0A168NX89"/>
<dbReference type="InterPro" id="IPR050121">
    <property type="entry name" value="Cytochrome_P450_monoxygenase"/>
</dbReference>
<dbReference type="InterPro" id="IPR036396">
    <property type="entry name" value="Cyt_P450_sf"/>
</dbReference>
<dbReference type="InterPro" id="IPR001128">
    <property type="entry name" value="Cyt_P450"/>
</dbReference>
<evidence type="ECO:0000313" key="8">
    <source>
        <dbReference type="Proteomes" id="UP000078561"/>
    </source>
</evidence>
<keyword evidence="6" id="KW-0560">Oxidoreductase</keyword>
<evidence type="ECO:0000256" key="1">
    <source>
        <dbReference type="ARBA" id="ARBA00001971"/>
    </source>
</evidence>
<dbReference type="EMBL" id="LT553527">
    <property type="protein sequence ID" value="SAM01375.1"/>
    <property type="molecule type" value="Genomic_DNA"/>
</dbReference>
<keyword evidence="6" id="KW-0503">Monooxygenase</keyword>
<name>A0A168NX89_ABSGL</name>
<dbReference type="Proteomes" id="UP000078561">
    <property type="component" value="Unassembled WGS sequence"/>
</dbReference>
<dbReference type="AlphaFoldDB" id="A0A168NX89"/>
<evidence type="ECO:0000256" key="2">
    <source>
        <dbReference type="ARBA" id="ARBA00010617"/>
    </source>
</evidence>
<evidence type="ECO:0008006" key="9">
    <source>
        <dbReference type="Google" id="ProtNLM"/>
    </source>
</evidence>
<keyword evidence="3 5" id="KW-0479">Metal-binding</keyword>
<organism evidence="7">
    <name type="scientific">Absidia glauca</name>
    <name type="common">Pin mould</name>
    <dbReference type="NCBI Taxonomy" id="4829"/>
    <lineage>
        <taxon>Eukaryota</taxon>
        <taxon>Fungi</taxon>
        <taxon>Fungi incertae sedis</taxon>
        <taxon>Mucoromycota</taxon>
        <taxon>Mucoromycotina</taxon>
        <taxon>Mucoromycetes</taxon>
        <taxon>Mucorales</taxon>
        <taxon>Cunninghamellaceae</taxon>
        <taxon>Absidia</taxon>
    </lineage>
</organism>
<keyword evidence="8" id="KW-1185">Reference proteome</keyword>
<comment type="cofactor">
    <cofactor evidence="1 5">
        <name>heme</name>
        <dbReference type="ChEBI" id="CHEBI:30413"/>
    </cofactor>
</comment>
<feature type="binding site" description="axial binding residue" evidence="5">
    <location>
        <position position="456"/>
    </location>
    <ligand>
        <name>heme</name>
        <dbReference type="ChEBI" id="CHEBI:30413"/>
    </ligand>
    <ligandPart>
        <name>Fe</name>
        <dbReference type="ChEBI" id="CHEBI:18248"/>
    </ligandPart>
</feature>
<gene>
    <name evidence="7" type="primary">ABSGL_07116.1 scaffold 8717</name>
</gene>
<accession>A0A168NX89</accession>
<dbReference type="InterPro" id="IPR002401">
    <property type="entry name" value="Cyt_P450_E_grp-I"/>
</dbReference>
<proteinExistence type="inferred from homology"/>
<dbReference type="Pfam" id="PF00067">
    <property type="entry name" value="p450"/>
    <property type="match status" value="1"/>
</dbReference>